<dbReference type="STRING" id="2041.AERYTH_12590"/>
<evidence type="ECO:0000313" key="3">
    <source>
        <dbReference type="Proteomes" id="UP000067689"/>
    </source>
</evidence>
<proteinExistence type="predicted"/>
<keyword evidence="1" id="KW-0732">Signal</keyword>
<dbReference type="PATRIC" id="fig|2041.4.peg.2616"/>
<feature type="chain" id="PRO_5006847271" description="ATP-binding protein" evidence="1">
    <location>
        <begin position="27"/>
        <end position="68"/>
    </location>
</feature>
<feature type="signal peptide" evidence="1">
    <location>
        <begin position="1"/>
        <end position="26"/>
    </location>
</feature>
<dbReference type="KEGG" id="aer:AERYTH_12590"/>
<dbReference type="EMBL" id="CP011502">
    <property type="protein sequence ID" value="ALX05473.1"/>
    <property type="molecule type" value="Genomic_DNA"/>
</dbReference>
<protein>
    <recommendedName>
        <fullName evidence="4">ATP-binding protein</fullName>
    </recommendedName>
</protein>
<dbReference type="AlphaFoldDB" id="A0A0U4BJX9"/>
<gene>
    <name evidence="2" type="ORF">AERYTH_12590</name>
</gene>
<dbReference type="Proteomes" id="UP000067689">
    <property type="component" value="Chromosome"/>
</dbReference>
<keyword evidence="3" id="KW-1185">Reference proteome</keyword>
<accession>A0A0U4BJX9</accession>
<evidence type="ECO:0000313" key="2">
    <source>
        <dbReference type="EMBL" id="ALX05473.1"/>
    </source>
</evidence>
<name>A0A0U4BJX9_9ACTN</name>
<reference evidence="2 3" key="1">
    <citation type="journal article" date="1991" name="Int. J. Syst. Bacteriol.">
        <title>Description of the erythromycin-producing bacterium Arthrobacter sp. strain NRRL B-3381 as Aeromicrobium erythreum gen. nov., sp. nov.</title>
        <authorList>
            <person name="Miller E.S."/>
            <person name="Woese C.R."/>
            <person name="Brenner S."/>
        </authorList>
    </citation>
    <scope>NUCLEOTIDE SEQUENCE [LARGE SCALE GENOMIC DNA]</scope>
    <source>
        <strain evidence="2 3">AR18</strain>
    </source>
</reference>
<evidence type="ECO:0008006" key="4">
    <source>
        <dbReference type="Google" id="ProtNLM"/>
    </source>
</evidence>
<organism evidence="2 3">
    <name type="scientific">Aeromicrobium erythreum</name>
    <dbReference type="NCBI Taxonomy" id="2041"/>
    <lineage>
        <taxon>Bacteria</taxon>
        <taxon>Bacillati</taxon>
        <taxon>Actinomycetota</taxon>
        <taxon>Actinomycetes</taxon>
        <taxon>Propionibacteriales</taxon>
        <taxon>Nocardioidaceae</taxon>
        <taxon>Aeromicrobium</taxon>
    </lineage>
</organism>
<evidence type="ECO:0000256" key="1">
    <source>
        <dbReference type="SAM" id="SignalP"/>
    </source>
</evidence>
<sequence length="68" mass="6643">MSTNRTRSMIASAGAAALFAMAPAAADATVQGIQPLGQGIQPLGEGIQPLDDTAGIQPLVAGLVPDAG</sequence>